<evidence type="ECO:0008006" key="3">
    <source>
        <dbReference type="Google" id="ProtNLM"/>
    </source>
</evidence>
<name>Q21PA4_SACD2</name>
<dbReference type="HOGENOM" id="CLU_1110187_0_0_6"/>
<dbReference type="EMBL" id="CP000282">
    <property type="protein sequence ID" value="ABD79475.1"/>
    <property type="molecule type" value="Genomic_DNA"/>
</dbReference>
<proteinExistence type="predicted"/>
<dbReference type="CDD" id="cd00085">
    <property type="entry name" value="HNHc"/>
    <property type="match status" value="1"/>
</dbReference>
<dbReference type="eggNOG" id="COG1403">
    <property type="taxonomic scope" value="Bacteria"/>
</dbReference>
<dbReference type="Proteomes" id="UP000001947">
    <property type="component" value="Chromosome"/>
</dbReference>
<dbReference type="GeneID" id="98611918"/>
<reference evidence="1 2" key="1">
    <citation type="journal article" date="2008" name="PLoS Genet.">
        <title>Complete genome sequence of the complex carbohydrate-degrading marine bacterium, Saccharophagus degradans strain 2-40 T.</title>
        <authorList>
            <person name="Weiner R.M."/>
            <person name="Taylor L.E.II."/>
            <person name="Henrissat B."/>
            <person name="Hauser L."/>
            <person name="Land M."/>
            <person name="Coutinho P.M."/>
            <person name="Rancurel C."/>
            <person name="Saunders E.H."/>
            <person name="Longmire A.G."/>
            <person name="Zhang H."/>
            <person name="Bayer E.A."/>
            <person name="Gilbert H.J."/>
            <person name="Larimer F."/>
            <person name="Zhulin I.B."/>
            <person name="Ekborg N.A."/>
            <person name="Lamed R."/>
            <person name="Richardson P.M."/>
            <person name="Borovok I."/>
            <person name="Hutcheson S."/>
        </authorList>
    </citation>
    <scope>NUCLEOTIDE SEQUENCE [LARGE SCALE GENOMIC DNA]</scope>
    <source>
        <strain evidence="2">2-40 / ATCC 43961 / DSM 17024</strain>
    </source>
</reference>
<protein>
    <recommendedName>
        <fullName evidence="3">HNH endonuclease</fullName>
    </recommendedName>
</protein>
<dbReference type="STRING" id="203122.Sde_0211"/>
<gene>
    <name evidence="1" type="ordered locus">Sde_0211</name>
</gene>
<dbReference type="RefSeq" id="WP_011466699.1">
    <property type="nucleotide sequence ID" value="NC_007912.1"/>
</dbReference>
<accession>Q21PA4</accession>
<evidence type="ECO:0000313" key="1">
    <source>
        <dbReference type="EMBL" id="ABD79475.1"/>
    </source>
</evidence>
<dbReference type="OrthoDB" id="5292295at2"/>
<organism evidence="1 2">
    <name type="scientific">Saccharophagus degradans (strain 2-40 / ATCC 43961 / DSM 17024)</name>
    <dbReference type="NCBI Taxonomy" id="203122"/>
    <lineage>
        <taxon>Bacteria</taxon>
        <taxon>Pseudomonadati</taxon>
        <taxon>Pseudomonadota</taxon>
        <taxon>Gammaproteobacteria</taxon>
        <taxon>Cellvibrionales</taxon>
        <taxon>Cellvibrionaceae</taxon>
        <taxon>Saccharophagus</taxon>
    </lineage>
</organism>
<dbReference type="InterPro" id="IPR003615">
    <property type="entry name" value="HNH_nuc"/>
</dbReference>
<sequence>MTLIESVQPTLDKLKKRIEKEGLRDLTHLDYDRYLNTSLWSKIKHWIYERDGHTCRICSSEGRFIEMDVHHRSYDLDVLEGRNEEMLVTLCRRCHTLIEQYPDGRRRHDLQEKDVEYFRLIEIHTNMCRSGIPLNLSSKLTSRSINIALWHDQNEALIFTSLESLLFHYSMVVYHANREAIRIPMPFGRDRFHQKSGARFFDRADGKVLMSIRMVNGEALIKISSSTVVPFQDTLAEVIADSVWKPTSSL</sequence>
<evidence type="ECO:0000313" key="2">
    <source>
        <dbReference type="Proteomes" id="UP000001947"/>
    </source>
</evidence>
<dbReference type="AlphaFoldDB" id="Q21PA4"/>
<keyword evidence="2" id="KW-1185">Reference proteome</keyword>
<dbReference type="KEGG" id="sde:Sde_0211"/>